<comment type="subcellular location">
    <subcellularLocation>
        <location evidence="1">Nucleus</location>
    </subcellularLocation>
</comment>
<dbReference type="OrthoDB" id="1294659at2759"/>
<evidence type="ECO:0000256" key="4">
    <source>
        <dbReference type="ARBA" id="ARBA00023159"/>
    </source>
</evidence>
<comment type="similarity">
    <text evidence="7">Belongs to the AP2/ERF transcription factor family. ERF subfamily.</text>
</comment>
<dbReference type="AlphaFoldDB" id="A0A484NNW8"/>
<dbReference type="InterPro" id="IPR036955">
    <property type="entry name" value="AP2/ERF_dom_sf"/>
</dbReference>
<dbReference type="Gene3D" id="3.30.730.10">
    <property type="entry name" value="AP2/ERF domain"/>
    <property type="match status" value="1"/>
</dbReference>
<keyword evidence="10" id="KW-1185">Reference proteome</keyword>
<dbReference type="PROSITE" id="PS51032">
    <property type="entry name" value="AP2_ERF"/>
    <property type="match status" value="1"/>
</dbReference>
<sequence>MHATAPRIAHASIRAAVSNNSSRRRENHPHQYHGISRHRNGTWVAQIKYRGALISLGTYSTPHMAAAAYDAVAYALRGCLEELNFPAFAEHYPYPTSSAKADLKRVAALAAAMMDPHGVNLPDAGIELKAGFHFVYGFGYDELNDDYKVVGVFSTFHSSGYGETEVMLYSLRNDSWKIIGDCKGGVLSNDPGKFVNGKIHWAMYPDYDSDTGSSEIFSLDLSKGVFGKVGKPDYGERPSELTLGVLCGDLCVMCQHEKYQLDVWVMREYGVVESWTKIVIIIQLVIPEPVNKVEPGLQLNARIGQVLDFPGGRVPYEHSSLFNSNANQPIAGTSKPD</sequence>
<name>A0A484NNW8_9ASTE</name>
<feature type="domain" description="AP2/ERF" evidence="8">
    <location>
        <begin position="31"/>
        <end position="86"/>
    </location>
</feature>
<dbReference type="InterPro" id="IPR017451">
    <property type="entry name" value="F-box-assoc_interact_dom"/>
</dbReference>
<evidence type="ECO:0000313" key="9">
    <source>
        <dbReference type="EMBL" id="VFR01907.1"/>
    </source>
</evidence>
<dbReference type="NCBIfam" id="TIGR01640">
    <property type="entry name" value="F_box_assoc_1"/>
    <property type="match status" value="1"/>
</dbReference>
<keyword evidence="3" id="KW-0238">DNA-binding</keyword>
<dbReference type="InterPro" id="IPR006527">
    <property type="entry name" value="F-box-assoc_dom_typ1"/>
</dbReference>
<keyword evidence="6" id="KW-0539">Nucleus</keyword>
<dbReference type="PANTHER" id="PTHR31985:SF273">
    <property type="entry name" value="ETHYLENE-RESPONSIVE TRANSCRIPTION FACTOR ERF017"/>
    <property type="match status" value="1"/>
</dbReference>
<dbReference type="SMART" id="SM00380">
    <property type="entry name" value="AP2"/>
    <property type="match status" value="1"/>
</dbReference>
<evidence type="ECO:0000256" key="7">
    <source>
        <dbReference type="ARBA" id="ARBA00024343"/>
    </source>
</evidence>
<keyword evidence="5" id="KW-0804">Transcription</keyword>
<dbReference type="Pfam" id="PF07734">
    <property type="entry name" value="FBA_1"/>
    <property type="match status" value="1"/>
</dbReference>
<evidence type="ECO:0000256" key="5">
    <source>
        <dbReference type="ARBA" id="ARBA00023163"/>
    </source>
</evidence>
<organism evidence="9 10">
    <name type="scientific">Cuscuta campestris</name>
    <dbReference type="NCBI Taxonomy" id="132261"/>
    <lineage>
        <taxon>Eukaryota</taxon>
        <taxon>Viridiplantae</taxon>
        <taxon>Streptophyta</taxon>
        <taxon>Embryophyta</taxon>
        <taxon>Tracheophyta</taxon>
        <taxon>Spermatophyta</taxon>
        <taxon>Magnoliopsida</taxon>
        <taxon>eudicotyledons</taxon>
        <taxon>Gunneridae</taxon>
        <taxon>Pentapetalae</taxon>
        <taxon>asterids</taxon>
        <taxon>lamiids</taxon>
        <taxon>Solanales</taxon>
        <taxon>Convolvulaceae</taxon>
        <taxon>Cuscuteae</taxon>
        <taxon>Cuscuta</taxon>
        <taxon>Cuscuta subgen. Grammica</taxon>
        <taxon>Cuscuta sect. Cleistogrammica</taxon>
    </lineage>
</organism>
<proteinExistence type="inferred from homology"/>
<dbReference type="Proteomes" id="UP000595140">
    <property type="component" value="Unassembled WGS sequence"/>
</dbReference>
<protein>
    <recommendedName>
        <fullName evidence="8">AP2/ERF domain-containing protein</fullName>
    </recommendedName>
</protein>
<keyword evidence="2" id="KW-0805">Transcription regulation</keyword>
<keyword evidence="4" id="KW-0010">Activator</keyword>
<evidence type="ECO:0000256" key="6">
    <source>
        <dbReference type="ARBA" id="ARBA00023242"/>
    </source>
</evidence>
<evidence type="ECO:0000259" key="8">
    <source>
        <dbReference type="PROSITE" id="PS51032"/>
    </source>
</evidence>
<dbReference type="SUPFAM" id="SSF54171">
    <property type="entry name" value="DNA-binding domain"/>
    <property type="match status" value="1"/>
</dbReference>
<dbReference type="InterPro" id="IPR051032">
    <property type="entry name" value="AP2/ERF_TF_ERF_subfamily"/>
</dbReference>
<dbReference type="GO" id="GO:0003700">
    <property type="term" value="F:DNA-binding transcription factor activity"/>
    <property type="evidence" value="ECO:0007669"/>
    <property type="project" value="InterPro"/>
</dbReference>
<dbReference type="InterPro" id="IPR016177">
    <property type="entry name" value="DNA-bd_dom_sf"/>
</dbReference>
<evidence type="ECO:0000256" key="3">
    <source>
        <dbReference type="ARBA" id="ARBA00023125"/>
    </source>
</evidence>
<evidence type="ECO:0000313" key="10">
    <source>
        <dbReference type="Proteomes" id="UP000595140"/>
    </source>
</evidence>
<evidence type="ECO:0000256" key="2">
    <source>
        <dbReference type="ARBA" id="ARBA00023015"/>
    </source>
</evidence>
<dbReference type="PANTHER" id="PTHR31985">
    <property type="entry name" value="ETHYLENE-RESPONSIVE TRANSCRIPTION FACTOR ERF042-RELATED"/>
    <property type="match status" value="1"/>
</dbReference>
<dbReference type="GO" id="GO:0005634">
    <property type="term" value="C:nucleus"/>
    <property type="evidence" value="ECO:0007669"/>
    <property type="project" value="UniProtKB-SubCell"/>
</dbReference>
<evidence type="ECO:0000256" key="1">
    <source>
        <dbReference type="ARBA" id="ARBA00004123"/>
    </source>
</evidence>
<reference evidence="9 10" key="1">
    <citation type="submission" date="2018-04" db="EMBL/GenBank/DDBJ databases">
        <authorList>
            <person name="Vogel A."/>
        </authorList>
    </citation>
    <scope>NUCLEOTIDE SEQUENCE [LARGE SCALE GENOMIC DNA]</scope>
</reference>
<accession>A0A484NNW8</accession>
<dbReference type="InterPro" id="IPR001471">
    <property type="entry name" value="AP2/ERF_dom"/>
</dbReference>
<dbReference type="EMBL" id="OOIL02006792">
    <property type="protein sequence ID" value="VFR01907.1"/>
    <property type="molecule type" value="Genomic_DNA"/>
</dbReference>
<gene>
    <name evidence="9" type="ORF">CCAM_LOCUS43682</name>
</gene>
<dbReference type="GO" id="GO:0003677">
    <property type="term" value="F:DNA binding"/>
    <property type="evidence" value="ECO:0007669"/>
    <property type="project" value="UniProtKB-KW"/>
</dbReference>